<name>A0AAE1R5Q0_9SOLA</name>
<dbReference type="AlphaFoldDB" id="A0AAE1R5Q0"/>
<reference evidence="2" key="1">
    <citation type="submission" date="2023-12" db="EMBL/GenBank/DDBJ databases">
        <title>Genome assembly of Anisodus tanguticus.</title>
        <authorList>
            <person name="Wang Y.-J."/>
        </authorList>
    </citation>
    <scope>NUCLEOTIDE SEQUENCE</scope>
    <source>
        <strain evidence="2">KB-2021</strain>
        <tissue evidence="2">Leaf</tissue>
    </source>
</reference>
<accession>A0AAE1R5Q0</accession>
<evidence type="ECO:0000313" key="3">
    <source>
        <dbReference type="Proteomes" id="UP001291623"/>
    </source>
</evidence>
<dbReference type="EMBL" id="JAVYJV010000019">
    <property type="protein sequence ID" value="KAK4345351.1"/>
    <property type="molecule type" value="Genomic_DNA"/>
</dbReference>
<evidence type="ECO:0000259" key="1">
    <source>
        <dbReference type="Pfam" id="PF20167"/>
    </source>
</evidence>
<feature type="domain" description="Putative plant transposon protein" evidence="1">
    <location>
        <begin position="40"/>
        <end position="215"/>
    </location>
</feature>
<dbReference type="InterPro" id="IPR046796">
    <property type="entry name" value="Transposase_32_dom"/>
</dbReference>
<sequence>MEKLTRVIHEEKKMSWNRLTTECLRYPKIESIEMGLFHKTYGNYFPMIVQEFYATYTVILNGKRGMQQAKASMKPLEFKKNNFYSRREGDDDFSLKHTDYDEMMNNPDDHRVWVTSVIAKETPNWIDPAIDIHKKTLKKKDAKFWLGIISLRVLPSFNDINIGLEKAIVIAALLTESKINVGEIIQDEIRDRVQQKNISFPYPCLITALCQKTGVSQIDKIDRYTEPK</sequence>
<protein>
    <recommendedName>
        <fullName evidence="1">Putative plant transposon protein domain-containing protein</fullName>
    </recommendedName>
</protein>
<proteinExistence type="predicted"/>
<gene>
    <name evidence="2" type="ORF">RND71_035527</name>
</gene>
<comment type="caution">
    <text evidence="2">The sequence shown here is derived from an EMBL/GenBank/DDBJ whole genome shotgun (WGS) entry which is preliminary data.</text>
</comment>
<dbReference type="PANTHER" id="PTHR33180">
    <property type="entry name" value="PHOTOSYSTEM II CP43 REACTION CENTER PROTEIN"/>
    <property type="match status" value="1"/>
</dbReference>
<evidence type="ECO:0000313" key="2">
    <source>
        <dbReference type="EMBL" id="KAK4345351.1"/>
    </source>
</evidence>
<dbReference type="PANTHER" id="PTHR33180:SF31">
    <property type="entry name" value="POLYPROTEIN PROTEIN"/>
    <property type="match status" value="1"/>
</dbReference>
<organism evidence="2 3">
    <name type="scientific">Anisodus tanguticus</name>
    <dbReference type="NCBI Taxonomy" id="243964"/>
    <lineage>
        <taxon>Eukaryota</taxon>
        <taxon>Viridiplantae</taxon>
        <taxon>Streptophyta</taxon>
        <taxon>Embryophyta</taxon>
        <taxon>Tracheophyta</taxon>
        <taxon>Spermatophyta</taxon>
        <taxon>Magnoliopsida</taxon>
        <taxon>eudicotyledons</taxon>
        <taxon>Gunneridae</taxon>
        <taxon>Pentapetalae</taxon>
        <taxon>asterids</taxon>
        <taxon>lamiids</taxon>
        <taxon>Solanales</taxon>
        <taxon>Solanaceae</taxon>
        <taxon>Solanoideae</taxon>
        <taxon>Hyoscyameae</taxon>
        <taxon>Anisodus</taxon>
    </lineage>
</organism>
<keyword evidence="3" id="KW-1185">Reference proteome</keyword>
<dbReference type="Pfam" id="PF20167">
    <property type="entry name" value="Transposase_32"/>
    <property type="match status" value="1"/>
</dbReference>
<dbReference type="Proteomes" id="UP001291623">
    <property type="component" value="Unassembled WGS sequence"/>
</dbReference>